<name>A0A023AWW7_GRENI</name>
<dbReference type="GeneID" id="22916102"/>
<evidence type="ECO:0000313" key="2">
    <source>
        <dbReference type="Proteomes" id="UP000019763"/>
    </source>
</evidence>
<dbReference type="AlphaFoldDB" id="A0A023AWW7"/>
<accession>A0A023AWW7</accession>
<proteinExistence type="predicted"/>
<dbReference type="EMBL" id="AFNH02001378">
    <property type="protein sequence ID" value="EZG43214.1"/>
    <property type="molecule type" value="Genomic_DNA"/>
</dbReference>
<sequence length="317" mass="35779">MKFFGAYSGNRGSGCSLGKWGAVARVTMPFCVNGEWVDMIKAFEWLTPEDCPQGEASNLLVTKLLKDAFKAMENLPDLEIGSQIFPATQRELTAEEVQVLRATYQTNNGLRGYLLRSVAECLYTVKDVATKTRPPQDPDSIRKRCDERFTELCMLERPGRMRLKPSERFQLMHQAMCEENEASLGPADDWVEEFDAYLHTLPPAWIKFRTRRTELGIDLEVGKIEDIQFLPSTLALLPAANSQHLRSFGVVCWNPCSPREYDAVWQSVAKDSLSEKLPKKIVPLISFDPPGPGFRTLPELSDEGYFKIADVVVQADH</sequence>
<evidence type="ECO:0000313" key="1">
    <source>
        <dbReference type="EMBL" id="EZG43214.1"/>
    </source>
</evidence>
<dbReference type="VEuPathDB" id="CryptoDB:GNI_182230"/>
<comment type="caution">
    <text evidence="1">The sequence shown here is derived from an EMBL/GenBank/DDBJ whole genome shotgun (WGS) entry which is preliminary data.</text>
</comment>
<gene>
    <name evidence="1" type="ORF">GNI_182230</name>
</gene>
<dbReference type="Proteomes" id="UP000019763">
    <property type="component" value="Unassembled WGS sequence"/>
</dbReference>
<dbReference type="RefSeq" id="XP_011133530.1">
    <property type="nucleotide sequence ID" value="XM_011135228.1"/>
</dbReference>
<protein>
    <submittedName>
        <fullName evidence="1">Uncharacterized protein</fullName>
    </submittedName>
</protein>
<organism evidence="1 2">
    <name type="scientific">Gregarina niphandrodes</name>
    <name type="common">Septate eugregarine</name>
    <dbReference type="NCBI Taxonomy" id="110365"/>
    <lineage>
        <taxon>Eukaryota</taxon>
        <taxon>Sar</taxon>
        <taxon>Alveolata</taxon>
        <taxon>Apicomplexa</taxon>
        <taxon>Conoidasida</taxon>
        <taxon>Gregarinasina</taxon>
        <taxon>Eugregarinorida</taxon>
        <taxon>Gregarinidae</taxon>
        <taxon>Gregarina</taxon>
    </lineage>
</organism>
<reference evidence="1" key="1">
    <citation type="submission" date="2013-12" db="EMBL/GenBank/DDBJ databases">
        <authorList>
            <person name="Omoto C.K."/>
            <person name="Sibley D."/>
            <person name="Venepally P."/>
            <person name="Hadjithomas M."/>
            <person name="Karamycheva S."/>
            <person name="Brunk B."/>
            <person name="Roos D."/>
            <person name="Caler E."/>
            <person name="Lorenzi H."/>
        </authorList>
    </citation>
    <scope>NUCLEOTIDE SEQUENCE</scope>
</reference>
<keyword evidence="2" id="KW-1185">Reference proteome</keyword>